<dbReference type="Gene3D" id="2.30.40.10">
    <property type="entry name" value="Urease, subunit C, domain 1"/>
    <property type="match status" value="2"/>
</dbReference>
<dbReference type="NCBIfam" id="NF011990">
    <property type="entry name" value="PRK15446.2-6"/>
    <property type="match status" value="1"/>
</dbReference>
<organism evidence="3 4">
    <name type="scientific">Chloroflexus islandicus</name>
    <dbReference type="NCBI Taxonomy" id="1707952"/>
    <lineage>
        <taxon>Bacteria</taxon>
        <taxon>Bacillati</taxon>
        <taxon>Chloroflexota</taxon>
        <taxon>Chloroflexia</taxon>
        <taxon>Chloroflexales</taxon>
        <taxon>Chloroflexineae</taxon>
        <taxon>Chloroflexaceae</taxon>
        <taxon>Chloroflexus</taxon>
    </lineage>
</organism>
<evidence type="ECO:0000313" key="4">
    <source>
        <dbReference type="Proteomes" id="UP000078287"/>
    </source>
</evidence>
<gene>
    <name evidence="3" type="ORF">A6A03_04300</name>
</gene>
<evidence type="ECO:0000259" key="2">
    <source>
        <dbReference type="Pfam" id="PF01979"/>
    </source>
</evidence>
<dbReference type="InterPro" id="IPR006680">
    <property type="entry name" value="Amidohydro-rel"/>
</dbReference>
<dbReference type="GO" id="GO:0019700">
    <property type="term" value="P:organic phosphonate catabolic process"/>
    <property type="evidence" value="ECO:0007669"/>
    <property type="project" value="InterPro"/>
</dbReference>
<accession>A0A178M1M8</accession>
<dbReference type="GO" id="GO:0016810">
    <property type="term" value="F:hydrolase activity, acting on carbon-nitrogen (but not peptide) bonds"/>
    <property type="evidence" value="ECO:0007669"/>
    <property type="project" value="InterPro"/>
</dbReference>
<dbReference type="CDD" id="cd01306">
    <property type="entry name" value="PhnM"/>
    <property type="match status" value="1"/>
</dbReference>
<dbReference type="InterPro" id="IPR032466">
    <property type="entry name" value="Metal_Hydrolase"/>
</dbReference>
<dbReference type="RefSeq" id="WP_066790836.1">
    <property type="nucleotide sequence ID" value="NZ_LWQS01000093.1"/>
</dbReference>
<dbReference type="AlphaFoldDB" id="A0A178M1M8"/>
<dbReference type="NCBIfam" id="NF011984">
    <property type="entry name" value="PRK15446.1-5"/>
    <property type="match status" value="1"/>
</dbReference>
<dbReference type="PANTHER" id="PTHR43135:SF3">
    <property type="entry name" value="ALPHA-D-RIBOSE 1-METHYLPHOSPHONATE 5-TRIPHOSPHATE DIPHOSPHATASE"/>
    <property type="match status" value="1"/>
</dbReference>
<protein>
    <submittedName>
        <fullName evidence="3">Alpha-D-ribose 1-methylphosphonate 5-triphosphate diphosphatase</fullName>
    </submittedName>
</protein>
<dbReference type="Pfam" id="PF01979">
    <property type="entry name" value="Amidohydro_1"/>
    <property type="match status" value="1"/>
</dbReference>
<reference evidence="3 4" key="1">
    <citation type="submission" date="2016-04" db="EMBL/GenBank/DDBJ databases">
        <title>Chloroflexus islandicus sp. nov., a thermophilic filamentous anoxygenic phototrophic bacterium from geyser Strokkur (Iceland).</title>
        <authorList>
            <person name="Gaisin V.A."/>
            <person name="Kalashnikov A.M."/>
            <person name="Sukhacheva M.V."/>
            <person name="Grouzdev D.S."/>
            <person name="Ivanov T.M."/>
            <person name="Kuznetsov B."/>
            <person name="Gorlenko V.M."/>
        </authorList>
    </citation>
    <scope>NUCLEOTIDE SEQUENCE [LARGE SCALE GENOMIC DNA]</scope>
    <source>
        <strain evidence="4">isl-2</strain>
    </source>
</reference>
<dbReference type="PIRSF" id="PIRSF038971">
    <property type="entry name" value="PhnM"/>
    <property type="match status" value="1"/>
</dbReference>
<dbReference type="OrthoDB" id="9776488at2"/>
<dbReference type="STRING" id="1707952.A6A03_04300"/>
<feature type="domain" description="Amidohydrolase-related" evidence="2">
    <location>
        <begin position="202"/>
        <end position="377"/>
    </location>
</feature>
<proteinExistence type="predicted"/>
<feature type="compositionally biased region" description="Basic and acidic residues" evidence="1">
    <location>
        <begin position="390"/>
        <end position="406"/>
    </location>
</feature>
<dbReference type="PANTHER" id="PTHR43135">
    <property type="entry name" value="ALPHA-D-RIBOSE 1-METHYLPHOSPHONATE 5-TRIPHOSPHATE DIPHOSPHATASE"/>
    <property type="match status" value="1"/>
</dbReference>
<dbReference type="InterPro" id="IPR051781">
    <property type="entry name" value="Metallo-dep_Hydrolase"/>
</dbReference>
<dbReference type="NCBIfam" id="NF011986">
    <property type="entry name" value="PRK15446.2-2"/>
    <property type="match status" value="1"/>
</dbReference>
<dbReference type="InterPro" id="IPR012696">
    <property type="entry name" value="PhnM"/>
</dbReference>
<feature type="region of interest" description="Disordered" evidence="1">
    <location>
        <begin position="383"/>
        <end position="406"/>
    </location>
</feature>
<dbReference type="EMBL" id="LWQS01000093">
    <property type="protein sequence ID" value="OAN40540.1"/>
    <property type="molecule type" value="Genomic_DNA"/>
</dbReference>
<dbReference type="SUPFAM" id="SSF51338">
    <property type="entry name" value="Composite domain of metallo-dependent hydrolases"/>
    <property type="match status" value="1"/>
</dbReference>
<evidence type="ECO:0000256" key="1">
    <source>
        <dbReference type="SAM" id="MobiDB-lite"/>
    </source>
</evidence>
<dbReference type="Proteomes" id="UP000078287">
    <property type="component" value="Unassembled WGS sequence"/>
</dbReference>
<dbReference type="InterPro" id="IPR011059">
    <property type="entry name" value="Metal-dep_hydrolase_composite"/>
</dbReference>
<name>A0A178M1M8_9CHLR</name>
<dbReference type="SUPFAM" id="SSF51556">
    <property type="entry name" value="Metallo-dependent hydrolases"/>
    <property type="match status" value="1"/>
</dbReference>
<dbReference type="NCBIfam" id="NF011987">
    <property type="entry name" value="PRK15446.2-3"/>
    <property type="match status" value="1"/>
</dbReference>
<keyword evidence="4" id="KW-1185">Reference proteome</keyword>
<comment type="caution">
    <text evidence="3">The sequence shown here is derived from an EMBL/GenBank/DDBJ whole genome shotgun (WGS) entry which is preliminary data.</text>
</comment>
<evidence type="ECO:0000313" key="3">
    <source>
        <dbReference type="EMBL" id="OAN40540.1"/>
    </source>
</evidence>
<sequence>MQYLFTNATVVLPDRVVEAGWVVIDRGRIGAIGRGAHPYAATMPQFDLDGAYLLPGLIDLHCDAIEKLVQPRPGVEIEAGIALHAADRLLLGCGVTCQFHALSLDDAEFGVRSDRFVSDFLHRLSAERHCGARHLVHARVEVSSERGLEALKTMLGHPLLRLVSIMDHSPGQGQYTTEAAFRHYVAKTTGRSEAEIDELLARKRAAQSDVPNRIRQVIAWATKYGLPVASHDDDTPERVAQWVELGVKIAEFPTTLAAAQAAHAAGMAVGMGAPNVLRGKSSGGNLSALTAIEAGVVDWLCADYYPASLLPVIFRLADRGTLSLPAAVALVSHHPARAAGIDHLIGSIQPGLIADLIVVRRMPDPVVQQVFVSGKPVYTLQEQNEPLPFPDRHRTGEELPAPREHR</sequence>